<evidence type="ECO:0000256" key="1">
    <source>
        <dbReference type="ARBA" id="ARBA00004141"/>
    </source>
</evidence>
<keyword evidence="4 5" id="KW-0472">Membrane</keyword>
<evidence type="ECO:0000313" key="6">
    <source>
        <dbReference type="EMBL" id="GAA4383916.1"/>
    </source>
</evidence>
<proteinExistence type="predicted"/>
<comment type="caution">
    <text evidence="6">The sequence shown here is derived from an EMBL/GenBank/DDBJ whole genome shotgun (WGS) entry which is preliminary data.</text>
</comment>
<keyword evidence="3 5" id="KW-1133">Transmembrane helix</keyword>
<gene>
    <name evidence="6" type="ORF">GCM10023167_03960</name>
</gene>
<evidence type="ECO:0000313" key="7">
    <source>
        <dbReference type="Proteomes" id="UP001500642"/>
    </source>
</evidence>
<evidence type="ECO:0000256" key="4">
    <source>
        <dbReference type="ARBA" id="ARBA00023136"/>
    </source>
</evidence>
<organism evidence="6 7">
    <name type="scientific">Brevibacterium pityocampae</name>
    <dbReference type="NCBI Taxonomy" id="506594"/>
    <lineage>
        <taxon>Bacteria</taxon>
        <taxon>Bacillati</taxon>
        <taxon>Actinomycetota</taxon>
        <taxon>Actinomycetes</taxon>
        <taxon>Micrococcales</taxon>
        <taxon>Brevibacteriaceae</taxon>
        <taxon>Brevibacterium</taxon>
    </lineage>
</organism>
<evidence type="ECO:0000256" key="3">
    <source>
        <dbReference type="ARBA" id="ARBA00022989"/>
    </source>
</evidence>
<feature type="transmembrane region" description="Helical" evidence="5">
    <location>
        <begin position="98"/>
        <end position="118"/>
    </location>
</feature>
<reference evidence="7" key="1">
    <citation type="journal article" date="2019" name="Int. J. Syst. Evol. Microbiol.">
        <title>The Global Catalogue of Microorganisms (GCM) 10K type strain sequencing project: providing services to taxonomists for standard genome sequencing and annotation.</title>
        <authorList>
            <consortium name="The Broad Institute Genomics Platform"/>
            <consortium name="The Broad Institute Genome Sequencing Center for Infectious Disease"/>
            <person name="Wu L."/>
            <person name="Ma J."/>
        </authorList>
    </citation>
    <scope>NUCLEOTIDE SEQUENCE [LARGE SCALE GENOMIC DNA]</scope>
    <source>
        <strain evidence="7">JCM 17808</strain>
    </source>
</reference>
<dbReference type="InterPro" id="IPR032808">
    <property type="entry name" value="DoxX"/>
</dbReference>
<dbReference type="Pfam" id="PF13564">
    <property type="entry name" value="DoxX_2"/>
    <property type="match status" value="1"/>
</dbReference>
<evidence type="ECO:0008006" key="8">
    <source>
        <dbReference type="Google" id="ProtNLM"/>
    </source>
</evidence>
<sequence>MELLPDPVWPVILLAVISFIDGLVCIKPLEFIGRCFEDVGFPRRWWWVIPPIKFAAAAGLILGIRIPGLAALTTVCLIVYFILAISMHIRARDFGRNLFVNAIGMLVICIATAVFCFLV</sequence>
<dbReference type="Proteomes" id="UP001500642">
    <property type="component" value="Unassembled WGS sequence"/>
</dbReference>
<feature type="transmembrane region" description="Helical" evidence="5">
    <location>
        <begin position="45"/>
        <end position="62"/>
    </location>
</feature>
<dbReference type="RefSeq" id="WP_137318745.1">
    <property type="nucleotide sequence ID" value="NZ_BAABGL010000002.1"/>
</dbReference>
<comment type="subcellular location">
    <subcellularLocation>
        <location evidence="1">Membrane</location>
        <topology evidence="1">Multi-pass membrane protein</topology>
    </subcellularLocation>
</comment>
<name>A0ABP8J2K3_9MICO</name>
<dbReference type="EMBL" id="BAABGL010000002">
    <property type="protein sequence ID" value="GAA4383916.1"/>
    <property type="molecule type" value="Genomic_DNA"/>
</dbReference>
<protein>
    <recommendedName>
        <fullName evidence="8">DoxX-like family protein</fullName>
    </recommendedName>
</protein>
<feature type="transmembrane region" description="Helical" evidence="5">
    <location>
        <begin position="12"/>
        <end position="33"/>
    </location>
</feature>
<accession>A0ABP8J2K3</accession>
<keyword evidence="2 5" id="KW-0812">Transmembrane</keyword>
<evidence type="ECO:0000256" key="2">
    <source>
        <dbReference type="ARBA" id="ARBA00022692"/>
    </source>
</evidence>
<keyword evidence="7" id="KW-1185">Reference proteome</keyword>
<feature type="transmembrane region" description="Helical" evidence="5">
    <location>
        <begin position="68"/>
        <end position="86"/>
    </location>
</feature>
<evidence type="ECO:0000256" key="5">
    <source>
        <dbReference type="SAM" id="Phobius"/>
    </source>
</evidence>